<sequence length="404" mass="43637">MSADVASAAKKKKLLLAEGLLLPASMVLVQAFTMGALLLSKLAFNVGMAPFVLLAYRNLIGSITVAPFAFYFEREMMKKVNLKIWCWISLNALFGIVLAMGLHYYGLRATNPGYTVNFLNVVPVVTFIIAVILRVEKLKIGTWPGQLKVLGTAICVGGTMVISLYKGKLLHLWPTHLLKSQLQASGATSSVPDHHNMLIGTLFLAGSSLSYAFWFIIQVRVSKEFPSKYFSTMLACVSGTVQAVVIGVILNRDPSAWAVKWDLQLLTIVYSGVFNTGVTFCLISWAVARRGPTYPSMFNSLALVVTMILDSVLLGTDISVGSVLGAVLIIVGLYAFLWGKGKETQEQRKQMRAAAANGDQSKSDAAAGNGVDGDQSKCSAAAGDSRQAGENEVRIRVEVSERAK</sequence>
<keyword evidence="2" id="KW-1185">Reference proteome</keyword>
<evidence type="ECO:0000313" key="1">
    <source>
        <dbReference type="EnsemblPlants" id="AVESA.00010b.r2.2AG0229650.1.CDS"/>
    </source>
</evidence>
<dbReference type="Proteomes" id="UP001732700">
    <property type="component" value="Chromosome 2A"/>
</dbReference>
<dbReference type="EnsemblPlants" id="AVESA.00010b.r2.2AG0229650.1">
    <property type="protein sequence ID" value="AVESA.00010b.r2.2AG0229650.1.CDS"/>
    <property type="gene ID" value="AVESA.00010b.r2.2AG0229650"/>
</dbReference>
<accession>A0ACD5UC03</accession>
<reference evidence="1" key="2">
    <citation type="submission" date="2025-09" db="UniProtKB">
        <authorList>
            <consortium name="EnsemblPlants"/>
        </authorList>
    </citation>
    <scope>IDENTIFICATION</scope>
</reference>
<reference evidence="1" key="1">
    <citation type="submission" date="2021-05" db="EMBL/GenBank/DDBJ databases">
        <authorList>
            <person name="Scholz U."/>
            <person name="Mascher M."/>
            <person name="Fiebig A."/>
        </authorList>
    </citation>
    <scope>NUCLEOTIDE SEQUENCE [LARGE SCALE GENOMIC DNA]</scope>
</reference>
<protein>
    <submittedName>
        <fullName evidence="1">Uncharacterized protein</fullName>
    </submittedName>
</protein>
<proteinExistence type="predicted"/>
<name>A0ACD5UC03_AVESA</name>
<organism evidence="1 2">
    <name type="scientific">Avena sativa</name>
    <name type="common">Oat</name>
    <dbReference type="NCBI Taxonomy" id="4498"/>
    <lineage>
        <taxon>Eukaryota</taxon>
        <taxon>Viridiplantae</taxon>
        <taxon>Streptophyta</taxon>
        <taxon>Embryophyta</taxon>
        <taxon>Tracheophyta</taxon>
        <taxon>Spermatophyta</taxon>
        <taxon>Magnoliopsida</taxon>
        <taxon>Liliopsida</taxon>
        <taxon>Poales</taxon>
        <taxon>Poaceae</taxon>
        <taxon>BOP clade</taxon>
        <taxon>Pooideae</taxon>
        <taxon>Poodae</taxon>
        <taxon>Poeae</taxon>
        <taxon>Poeae Chloroplast Group 1 (Aveneae type)</taxon>
        <taxon>Aveninae</taxon>
        <taxon>Avena</taxon>
    </lineage>
</organism>
<evidence type="ECO:0000313" key="2">
    <source>
        <dbReference type="Proteomes" id="UP001732700"/>
    </source>
</evidence>